<dbReference type="PANTHER" id="PTHR21022:SF19">
    <property type="entry name" value="PREPHENATE DEHYDRATASE-RELATED"/>
    <property type="match status" value="1"/>
</dbReference>
<dbReference type="PROSITE" id="PS51171">
    <property type="entry name" value="PREPHENATE_DEHYDR_3"/>
    <property type="match status" value="1"/>
</dbReference>
<dbReference type="Proteomes" id="UP000273278">
    <property type="component" value="Chromosome"/>
</dbReference>
<organism evidence="7 8">
    <name type="scientific">Methanomethylophilus alvi</name>
    <dbReference type="NCBI Taxonomy" id="1291540"/>
    <lineage>
        <taxon>Archaea</taxon>
        <taxon>Methanobacteriati</taxon>
        <taxon>Thermoplasmatota</taxon>
        <taxon>Thermoplasmata</taxon>
        <taxon>Methanomassiliicoccales</taxon>
        <taxon>Methanomethylophilaceae</taxon>
        <taxon>Methanomethylophilus</taxon>
    </lineage>
</organism>
<dbReference type="GO" id="GO:0009094">
    <property type="term" value="P:L-phenylalanine biosynthetic process"/>
    <property type="evidence" value="ECO:0007669"/>
    <property type="project" value="UniProtKB-KW"/>
</dbReference>
<evidence type="ECO:0000256" key="4">
    <source>
        <dbReference type="ARBA" id="ARBA00023239"/>
    </source>
</evidence>
<dbReference type="SUPFAM" id="SSF53850">
    <property type="entry name" value="Periplasmic binding protein-like II"/>
    <property type="match status" value="1"/>
</dbReference>
<dbReference type="EMBL" id="CP017686">
    <property type="protein sequence ID" value="AYQ54681.1"/>
    <property type="molecule type" value="Genomic_DNA"/>
</dbReference>
<accession>A0A3G3IFY5</accession>
<dbReference type="Gene3D" id="3.40.190.10">
    <property type="entry name" value="Periplasmic binding protein-like II"/>
    <property type="match status" value="2"/>
</dbReference>
<proteinExistence type="predicted"/>
<dbReference type="OMA" id="QHHKITH"/>
<dbReference type="RefSeq" id="WP_015504405.1">
    <property type="nucleotide sequence ID" value="NZ_CAYARO010000019.1"/>
</dbReference>
<name>A0A3G3IFY5_9ARCH</name>
<reference evidence="7 8" key="1">
    <citation type="submission" date="2016-10" db="EMBL/GenBank/DDBJ databases">
        <title>Complete genome of the TMA-utilizing, human hosted archaeon Methanomethylophilus alvus Gen. nov, sp. nov., strain Mx-05, derived from a pure culture.</title>
        <authorList>
            <person name="Brugere J.-F."/>
            <person name="Ben Hania W."/>
            <person name="Chaudhary P.P."/>
            <person name="Gaci N."/>
            <person name="Borrel G."/>
            <person name="Cao Van Tuat L."/>
            <person name="Fardeau M.-L."/>
            <person name="Harris H.M.B."/>
            <person name="O'Toole P.W."/>
            <person name="Ollivier B."/>
        </authorList>
    </citation>
    <scope>NUCLEOTIDE SEQUENCE [LARGE SCALE GENOMIC DNA]</scope>
    <source>
        <strain evidence="7 8">Mx-05</strain>
    </source>
</reference>
<keyword evidence="1" id="KW-0028">Amino-acid biosynthesis</keyword>
<feature type="domain" description="Prephenate dehydratase" evidence="6">
    <location>
        <begin position="4"/>
        <end position="185"/>
    </location>
</feature>
<dbReference type="GO" id="GO:0004664">
    <property type="term" value="F:prephenate dehydratase activity"/>
    <property type="evidence" value="ECO:0007669"/>
    <property type="project" value="InterPro"/>
</dbReference>
<comment type="pathway">
    <text evidence="5">Amino-acid biosynthesis.</text>
</comment>
<keyword evidence="4" id="KW-0456">Lyase</keyword>
<evidence type="ECO:0000256" key="2">
    <source>
        <dbReference type="ARBA" id="ARBA00023141"/>
    </source>
</evidence>
<evidence type="ECO:0000256" key="1">
    <source>
        <dbReference type="ARBA" id="ARBA00022605"/>
    </source>
</evidence>
<protein>
    <submittedName>
        <fullName evidence="7">Chorismate mutase</fullName>
    </submittedName>
</protein>
<evidence type="ECO:0000313" key="8">
    <source>
        <dbReference type="Proteomes" id="UP000273278"/>
    </source>
</evidence>
<keyword evidence="2" id="KW-0057">Aromatic amino acid biosynthesis</keyword>
<keyword evidence="3" id="KW-0584">Phenylalanine biosynthesis</keyword>
<dbReference type="AlphaFoldDB" id="A0A3G3IFY5"/>
<dbReference type="Pfam" id="PF00800">
    <property type="entry name" value="PDT"/>
    <property type="match status" value="1"/>
</dbReference>
<evidence type="ECO:0000259" key="6">
    <source>
        <dbReference type="PROSITE" id="PS51171"/>
    </source>
</evidence>
<dbReference type="InterPro" id="IPR001086">
    <property type="entry name" value="Preph_deHydtase"/>
</dbReference>
<evidence type="ECO:0000256" key="5">
    <source>
        <dbReference type="ARBA" id="ARBA00029440"/>
    </source>
</evidence>
<sequence length="185" mass="20520">MMTRIGYMGIPFSNSEEMSQIFAREMGFDDAEHVPLVTSKDVVDALCNGKVDYGVVAVRNSTAGPVLETQRSLEGKDVKTVREGDLHIHHCVFTKRADLRISKVASHIQALGQCKDSLSRLYPGAEMIECTDTAYAAELLAEGRLPDDCAVLCKRSAGEHYGLHLAHENIEDRKDNTTHFWLISL</sequence>
<gene>
    <name evidence="7" type="ORF">BKD89_02515</name>
</gene>
<evidence type="ECO:0000313" key="7">
    <source>
        <dbReference type="EMBL" id="AYQ54681.1"/>
    </source>
</evidence>
<evidence type="ECO:0000256" key="3">
    <source>
        <dbReference type="ARBA" id="ARBA00023222"/>
    </source>
</evidence>
<dbReference type="PANTHER" id="PTHR21022">
    <property type="entry name" value="PREPHENATE DEHYDRATASE P PROTEIN"/>
    <property type="match status" value="1"/>
</dbReference>
<dbReference type="GO" id="GO:0005737">
    <property type="term" value="C:cytoplasm"/>
    <property type="evidence" value="ECO:0007669"/>
    <property type="project" value="TreeGrafter"/>
</dbReference>